<dbReference type="RefSeq" id="WP_092652434.1">
    <property type="nucleotide sequence ID" value="NZ_FOHA01000010.1"/>
</dbReference>
<dbReference type="Gene3D" id="1.10.10.10">
    <property type="entry name" value="Winged helix-like DNA-binding domain superfamily/Winged helix DNA-binding domain"/>
    <property type="match status" value="1"/>
</dbReference>
<evidence type="ECO:0000256" key="3">
    <source>
        <dbReference type="ARBA" id="ARBA00023163"/>
    </source>
</evidence>
<dbReference type="InterPro" id="IPR028978">
    <property type="entry name" value="Chorismate_lyase_/UTRA_dom_sf"/>
</dbReference>
<dbReference type="SUPFAM" id="SSF64288">
    <property type="entry name" value="Chorismate lyase-like"/>
    <property type="match status" value="1"/>
</dbReference>
<protein>
    <submittedName>
        <fullName evidence="5">GntR family transcriptional regulator</fullName>
    </submittedName>
</protein>
<dbReference type="PROSITE" id="PS50949">
    <property type="entry name" value="HTH_GNTR"/>
    <property type="match status" value="1"/>
</dbReference>
<dbReference type="InterPro" id="IPR011663">
    <property type="entry name" value="UTRA"/>
</dbReference>
<name>A0A1H9T1L3_9LACT</name>
<dbReference type="GO" id="GO:0003677">
    <property type="term" value="F:DNA binding"/>
    <property type="evidence" value="ECO:0007669"/>
    <property type="project" value="UniProtKB-KW"/>
</dbReference>
<keyword evidence="6" id="KW-1185">Reference proteome</keyword>
<keyword evidence="3" id="KW-0804">Transcription</keyword>
<keyword evidence="1" id="KW-0805">Transcription regulation</keyword>
<dbReference type="PANTHER" id="PTHR44846:SF1">
    <property type="entry name" value="MANNOSYL-D-GLYCERATE TRANSPORT_METABOLISM SYSTEM REPRESSOR MNGR-RELATED"/>
    <property type="match status" value="1"/>
</dbReference>
<dbReference type="InterPro" id="IPR036388">
    <property type="entry name" value="WH-like_DNA-bd_sf"/>
</dbReference>
<dbReference type="OrthoDB" id="457376at2"/>
<dbReference type="SUPFAM" id="SSF46785">
    <property type="entry name" value="Winged helix' DNA-binding domain"/>
    <property type="match status" value="1"/>
</dbReference>
<dbReference type="SMART" id="SM00345">
    <property type="entry name" value="HTH_GNTR"/>
    <property type="match status" value="1"/>
</dbReference>
<sequence>MLHAYIYNDLLKKIVNGEFKENERIPAEPELQSFYGVSRITVRKAIEDLQTDGYVEKIRGKGTVVKSKKLSLNLQKLDSFTNEFQGSGIETSATLVSFQELIPPQRVKNSLKLGNNETCYYIERVRKIFDLKVGLQRTYVTKNKGILLTADQFDEHASLYALIKQCGIKINHAVENIEVKYADHTITELLELDKNFALFYRERIAYDKEATAIEYSEMYYRSDEYKYMIQLQLEDQ</sequence>
<dbReference type="PRINTS" id="PR00035">
    <property type="entry name" value="HTHGNTR"/>
</dbReference>
<evidence type="ECO:0000256" key="2">
    <source>
        <dbReference type="ARBA" id="ARBA00023125"/>
    </source>
</evidence>
<dbReference type="GO" id="GO:0003700">
    <property type="term" value="F:DNA-binding transcription factor activity"/>
    <property type="evidence" value="ECO:0007669"/>
    <property type="project" value="InterPro"/>
</dbReference>
<accession>A0A1H9T1L3</accession>
<dbReference type="Pfam" id="PF00392">
    <property type="entry name" value="GntR"/>
    <property type="match status" value="1"/>
</dbReference>
<evidence type="ECO:0000259" key="4">
    <source>
        <dbReference type="PROSITE" id="PS50949"/>
    </source>
</evidence>
<evidence type="ECO:0000313" key="5">
    <source>
        <dbReference type="EMBL" id="SER91021.1"/>
    </source>
</evidence>
<dbReference type="AlphaFoldDB" id="A0A1H9T1L3"/>
<dbReference type="Gene3D" id="3.40.1410.10">
    <property type="entry name" value="Chorismate lyase-like"/>
    <property type="match status" value="1"/>
</dbReference>
<dbReference type="InterPro" id="IPR050679">
    <property type="entry name" value="Bact_HTH_transcr_reg"/>
</dbReference>
<dbReference type="Pfam" id="PF07702">
    <property type="entry name" value="UTRA"/>
    <property type="match status" value="1"/>
</dbReference>
<evidence type="ECO:0000313" key="6">
    <source>
        <dbReference type="Proteomes" id="UP000198948"/>
    </source>
</evidence>
<dbReference type="Proteomes" id="UP000198948">
    <property type="component" value="Unassembled WGS sequence"/>
</dbReference>
<dbReference type="InterPro" id="IPR036390">
    <property type="entry name" value="WH_DNA-bd_sf"/>
</dbReference>
<gene>
    <name evidence="5" type="ORF">SAMN04488559_11058</name>
</gene>
<dbReference type="PANTHER" id="PTHR44846">
    <property type="entry name" value="MANNOSYL-D-GLYCERATE TRANSPORT/METABOLISM SYSTEM REPRESSOR MNGR-RELATED"/>
    <property type="match status" value="1"/>
</dbReference>
<dbReference type="EMBL" id="FOHA01000010">
    <property type="protein sequence ID" value="SER91021.1"/>
    <property type="molecule type" value="Genomic_DNA"/>
</dbReference>
<dbReference type="SMART" id="SM00866">
    <property type="entry name" value="UTRA"/>
    <property type="match status" value="1"/>
</dbReference>
<dbReference type="CDD" id="cd07377">
    <property type="entry name" value="WHTH_GntR"/>
    <property type="match status" value="1"/>
</dbReference>
<reference evidence="5 6" key="1">
    <citation type="submission" date="2016-10" db="EMBL/GenBank/DDBJ databases">
        <authorList>
            <person name="de Groot N.N."/>
        </authorList>
    </citation>
    <scope>NUCLEOTIDE SEQUENCE [LARGE SCALE GENOMIC DNA]</scope>
    <source>
        <strain evidence="5 6">DSM 13760</strain>
    </source>
</reference>
<keyword evidence="2" id="KW-0238">DNA-binding</keyword>
<proteinExistence type="predicted"/>
<organism evidence="5 6">
    <name type="scientific">Isobaculum melis</name>
    <dbReference type="NCBI Taxonomy" id="142588"/>
    <lineage>
        <taxon>Bacteria</taxon>
        <taxon>Bacillati</taxon>
        <taxon>Bacillota</taxon>
        <taxon>Bacilli</taxon>
        <taxon>Lactobacillales</taxon>
        <taxon>Carnobacteriaceae</taxon>
        <taxon>Isobaculum</taxon>
    </lineage>
</organism>
<evidence type="ECO:0000256" key="1">
    <source>
        <dbReference type="ARBA" id="ARBA00023015"/>
    </source>
</evidence>
<dbReference type="GO" id="GO:0045892">
    <property type="term" value="P:negative regulation of DNA-templated transcription"/>
    <property type="evidence" value="ECO:0007669"/>
    <property type="project" value="TreeGrafter"/>
</dbReference>
<dbReference type="STRING" id="142588.SAMN04488559_11058"/>
<dbReference type="InterPro" id="IPR000524">
    <property type="entry name" value="Tscrpt_reg_HTH_GntR"/>
</dbReference>
<feature type="domain" description="HTH gntR-type" evidence="4">
    <location>
        <begin position="1"/>
        <end position="68"/>
    </location>
</feature>